<dbReference type="PANTHER" id="PTHR43284:SF1">
    <property type="entry name" value="ASPARAGINE SYNTHETASE"/>
    <property type="match status" value="1"/>
</dbReference>
<dbReference type="GO" id="GO:0004066">
    <property type="term" value="F:asparagine synthase (glutamine-hydrolyzing) activity"/>
    <property type="evidence" value="ECO:0007669"/>
    <property type="project" value="UniProtKB-EC"/>
</dbReference>
<comment type="catalytic activity">
    <reaction evidence="5">
        <text>L-aspartate + L-glutamine + ATP + H2O = L-asparagine + L-glutamate + AMP + diphosphate + H(+)</text>
        <dbReference type="Rhea" id="RHEA:12228"/>
        <dbReference type="ChEBI" id="CHEBI:15377"/>
        <dbReference type="ChEBI" id="CHEBI:15378"/>
        <dbReference type="ChEBI" id="CHEBI:29985"/>
        <dbReference type="ChEBI" id="CHEBI:29991"/>
        <dbReference type="ChEBI" id="CHEBI:30616"/>
        <dbReference type="ChEBI" id="CHEBI:33019"/>
        <dbReference type="ChEBI" id="CHEBI:58048"/>
        <dbReference type="ChEBI" id="CHEBI:58359"/>
        <dbReference type="ChEBI" id="CHEBI:456215"/>
        <dbReference type="EC" id="6.3.5.4"/>
    </reaction>
</comment>
<comment type="similarity">
    <text evidence="2">Belongs to the asparagine synthetase family.</text>
</comment>
<dbReference type="InterPro" id="IPR001962">
    <property type="entry name" value="Asn_synthase"/>
</dbReference>
<evidence type="ECO:0000256" key="4">
    <source>
        <dbReference type="ARBA" id="ARBA00022888"/>
    </source>
</evidence>
<dbReference type="InterPro" id="IPR051786">
    <property type="entry name" value="ASN_synthetase/amidase"/>
</dbReference>
<evidence type="ECO:0000259" key="6">
    <source>
        <dbReference type="Pfam" id="PF00733"/>
    </source>
</evidence>
<keyword evidence="7" id="KW-0436">Ligase</keyword>
<feature type="domain" description="Asparagine synthetase" evidence="6">
    <location>
        <begin position="154"/>
        <end position="542"/>
    </location>
</feature>
<dbReference type="EC" id="6.3.5.4" evidence="3"/>
<evidence type="ECO:0000256" key="5">
    <source>
        <dbReference type="ARBA" id="ARBA00048741"/>
    </source>
</evidence>
<dbReference type="InterPro" id="IPR029055">
    <property type="entry name" value="Ntn_hydrolases_N"/>
</dbReference>
<accession>A0ABS4TF19</accession>
<sequence length="551" mass="59520">MRMIVLGHCLASDTQLTEGLSVVSRTRQPHPVLSGWPGCYSLVVLLPDGVVLLTDPVGQFPVYSTAAADGTWFSSSAVELAARENIGVDHVRLATGIACSDVLDIMDNHTAFTEVRRLPPGHVVNVDATGIEMKPVGSVSIDRGTRFEDAAERLRSALLKSVESRVATAPVITGDFSGGIDSSVLMFLSMRAGAEVSGFTFHHSAAETDDLRWARRYAALAPELTHHLVPSTQDDLPYMNLVASEDEPHPSSLGVGSTRSRLRMAAEQGSTLHLVGEGGDVVASAPPTYLADLVRHGEVSALWTHCMRWARVRQCSPLALLRRAMYVATTPRRQALLSLAAAVERASPADDTLPWPNKAIRHWGSPQAEWLTRRARADLAAQLRSRADTPTDDIGVADAVTLSLLRMQVMTQRAVRDAGMEFGIEVHAPYLDTEVVQACLALPAYRRAGLAGPKPLLRAALTGLVPRAVLDRPTKGDYTSSSYRGVRQAAPALRELLRESAAADHGIVDPVPVRATLERAVQGLPVPWSKLDQVFAVELWLRALSRKVSGV</sequence>
<name>A0ABS4TF19_9PSEU</name>
<evidence type="ECO:0000313" key="7">
    <source>
        <dbReference type="EMBL" id="MBP2323009.1"/>
    </source>
</evidence>
<dbReference type="SUPFAM" id="SSF56235">
    <property type="entry name" value="N-terminal nucleophile aminohydrolases (Ntn hydrolases)"/>
    <property type="match status" value="1"/>
</dbReference>
<dbReference type="PANTHER" id="PTHR43284">
    <property type="entry name" value="ASPARAGINE SYNTHETASE (GLUTAMINE-HYDROLYZING)"/>
    <property type="match status" value="1"/>
</dbReference>
<dbReference type="Proteomes" id="UP001519332">
    <property type="component" value="Unassembled WGS sequence"/>
</dbReference>
<dbReference type="InterPro" id="IPR014729">
    <property type="entry name" value="Rossmann-like_a/b/a_fold"/>
</dbReference>
<proteinExistence type="inferred from homology"/>
<keyword evidence="4" id="KW-0061">Asparagine biosynthesis</keyword>
<dbReference type="PIRSF" id="PIRSF001589">
    <property type="entry name" value="Asn_synthetase_glu-h"/>
    <property type="match status" value="1"/>
</dbReference>
<comment type="pathway">
    <text evidence="1">Amino-acid biosynthesis; L-asparagine biosynthesis; L-asparagine from L-aspartate (L-Gln route): step 1/1.</text>
</comment>
<evidence type="ECO:0000256" key="2">
    <source>
        <dbReference type="ARBA" id="ARBA00005752"/>
    </source>
</evidence>
<reference evidence="7 8" key="1">
    <citation type="submission" date="2021-03" db="EMBL/GenBank/DDBJ databases">
        <title>Sequencing the genomes of 1000 actinobacteria strains.</title>
        <authorList>
            <person name="Klenk H.-P."/>
        </authorList>
    </citation>
    <scope>NUCLEOTIDE SEQUENCE [LARGE SCALE GENOMIC DNA]</scope>
    <source>
        <strain evidence="7 8">DSM 46670</strain>
    </source>
</reference>
<keyword evidence="4" id="KW-0028">Amino-acid biosynthesis</keyword>
<comment type="caution">
    <text evidence="7">The sequence shown here is derived from an EMBL/GenBank/DDBJ whole genome shotgun (WGS) entry which is preliminary data.</text>
</comment>
<protein>
    <recommendedName>
        <fullName evidence="3">asparagine synthase (glutamine-hydrolyzing)</fullName>
        <ecNumber evidence="3">6.3.5.4</ecNumber>
    </recommendedName>
</protein>
<dbReference type="Gene3D" id="3.60.20.10">
    <property type="entry name" value="Glutamine Phosphoribosylpyrophosphate, subunit 1, domain 1"/>
    <property type="match status" value="1"/>
</dbReference>
<keyword evidence="8" id="KW-1185">Reference proteome</keyword>
<dbReference type="SUPFAM" id="SSF52402">
    <property type="entry name" value="Adenine nucleotide alpha hydrolases-like"/>
    <property type="match status" value="1"/>
</dbReference>
<gene>
    <name evidence="7" type="ORF">JOF56_003394</name>
</gene>
<dbReference type="InterPro" id="IPR006426">
    <property type="entry name" value="Asn_synth_AEB"/>
</dbReference>
<dbReference type="NCBIfam" id="NF033561">
    <property type="entry name" value="macrolact_Ik_Al"/>
    <property type="match status" value="1"/>
</dbReference>
<evidence type="ECO:0000313" key="8">
    <source>
        <dbReference type="Proteomes" id="UP001519332"/>
    </source>
</evidence>
<organism evidence="7 8">
    <name type="scientific">Kibdelosporangium banguiense</name>
    <dbReference type="NCBI Taxonomy" id="1365924"/>
    <lineage>
        <taxon>Bacteria</taxon>
        <taxon>Bacillati</taxon>
        <taxon>Actinomycetota</taxon>
        <taxon>Actinomycetes</taxon>
        <taxon>Pseudonocardiales</taxon>
        <taxon>Pseudonocardiaceae</taxon>
        <taxon>Kibdelosporangium</taxon>
    </lineage>
</organism>
<evidence type="ECO:0000256" key="3">
    <source>
        <dbReference type="ARBA" id="ARBA00012737"/>
    </source>
</evidence>
<dbReference type="EMBL" id="JAGINW010000001">
    <property type="protein sequence ID" value="MBP2323009.1"/>
    <property type="molecule type" value="Genomic_DNA"/>
</dbReference>
<dbReference type="Gene3D" id="3.40.50.620">
    <property type="entry name" value="HUPs"/>
    <property type="match status" value="2"/>
</dbReference>
<dbReference type="Pfam" id="PF00733">
    <property type="entry name" value="Asn_synthase"/>
    <property type="match status" value="1"/>
</dbReference>
<evidence type="ECO:0000256" key="1">
    <source>
        <dbReference type="ARBA" id="ARBA00005187"/>
    </source>
</evidence>